<evidence type="ECO:0000313" key="3">
    <source>
        <dbReference type="Proteomes" id="UP000229335"/>
    </source>
</evidence>
<name>A0A2M6WM91_9BACT</name>
<dbReference type="GO" id="GO:0003676">
    <property type="term" value="F:nucleic acid binding"/>
    <property type="evidence" value="ECO:0007669"/>
    <property type="project" value="InterPro"/>
</dbReference>
<dbReference type="Gene3D" id="3.30.420.10">
    <property type="entry name" value="Ribonuclease H-like superfamily/Ribonuclease H"/>
    <property type="match status" value="1"/>
</dbReference>
<dbReference type="Pfam" id="PF13683">
    <property type="entry name" value="rve_3"/>
    <property type="match status" value="1"/>
</dbReference>
<accession>A0A2M6WM91</accession>
<dbReference type="EMBL" id="PFAS01000027">
    <property type="protein sequence ID" value="PIT93920.1"/>
    <property type="molecule type" value="Genomic_DNA"/>
</dbReference>
<dbReference type="Proteomes" id="UP000229335">
    <property type="component" value="Unassembled WGS sequence"/>
</dbReference>
<dbReference type="InterPro" id="IPR009057">
    <property type="entry name" value="Homeodomain-like_sf"/>
</dbReference>
<evidence type="ECO:0000313" key="2">
    <source>
        <dbReference type="EMBL" id="PIT93920.1"/>
    </source>
</evidence>
<reference evidence="3" key="1">
    <citation type="submission" date="2017-09" db="EMBL/GenBank/DDBJ databases">
        <title>Depth-based differentiation of microbial function through sediment-hosted aquifers and enrichment of novel symbionts in the deep terrestrial subsurface.</title>
        <authorList>
            <person name="Probst A.J."/>
            <person name="Ladd B."/>
            <person name="Jarett J.K."/>
            <person name="Geller-Mcgrath D.E."/>
            <person name="Sieber C.M.K."/>
            <person name="Emerson J.B."/>
            <person name="Anantharaman K."/>
            <person name="Thomas B.C."/>
            <person name="Malmstrom R."/>
            <person name="Stieglmeier M."/>
            <person name="Klingl A."/>
            <person name="Woyke T."/>
            <person name="Ryan C.M."/>
            <person name="Banfield J.F."/>
        </authorList>
    </citation>
    <scope>NUCLEOTIDE SEQUENCE [LARGE SCALE GENOMIC DNA]</scope>
</reference>
<comment type="caution">
    <text evidence="2">The sequence shown here is derived from an EMBL/GenBank/DDBJ whole genome shotgun (WGS) entry which is preliminary data.</text>
</comment>
<organism evidence="2 3">
    <name type="scientific">Candidatus Falkowbacteria bacterium CG10_big_fil_rev_8_21_14_0_10_43_11</name>
    <dbReference type="NCBI Taxonomy" id="1974568"/>
    <lineage>
        <taxon>Bacteria</taxon>
        <taxon>Candidatus Falkowiibacteriota</taxon>
    </lineage>
</organism>
<dbReference type="InterPro" id="IPR001584">
    <property type="entry name" value="Integrase_cat-core"/>
</dbReference>
<protein>
    <recommendedName>
        <fullName evidence="1">Integrase catalytic domain-containing protein</fullName>
    </recommendedName>
</protein>
<dbReference type="SUPFAM" id="SSF46689">
    <property type="entry name" value="Homeodomain-like"/>
    <property type="match status" value="1"/>
</dbReference>
<evidence type="ECO:0000259" key="1">
    <source>
        <dbReference type="PROSITE" id="PS50994"/>
    </source>
</evidence>
<sequence length="329" mass="38505">MSKQTVRRNTQRELIAMKKEILNSCIAKTMRCGAGAKLLQMHPKAFSRLKRRYAEHGAAVLEPAKPGPKANCPPVNKTPDWIEDLVVQLAEYNRSLGPVPLAEKLWDEHGVTVDPTTVWRILGPKRRKVRYTAEYKRWVKEPRFYCLDSPWLELQLDGCHPFGRDRKLVCFDAIDDCSRWVDGRLYRRDDAASAIDFVTHLVRTAPFRVQRIRVDNRYGKKFRESCKSLGIEVIVNDPYAPQQNGKIERFHRTVKNECFWRYCGYYDSDELIQMKLTQWLDYYNTRRRHGGYGMNWMTPAQKIAATLFQQLATIQYPEKVTLTVQQYIP</sequence>
<dbReference type="GO" id="GO:0015074">
    <property type="term" value="P:DNA integration"/>
    <property type="evidence" value="ECO:0007669"/>
    <property type="project" value="InterPro"/>
</dbReference>
<dbReference type="PANTHER" id="PTHR35004">
    <property type="entry name" value="TRANSPOSASE RV3428C-RELATED"/>
    <property type="match status" value="1"/>
</dbReference>
<feature type="domain" description="Integrase catalytic" evidence="1">
    <location>
        <begin position="146"/>
        <end position="307"/>
    </location>
</feature>
<gene>
    <name evidence="2" type="ORF">COU00_01760</name>
</gene>
<dbReference type="InterPro" id="IPR036397">
    <property type="entry name" value="RNaseH_sf"/>
</dbReference>
<dbReference type="SUPFAM" id="SSF53098">
    <property type="entry name" value="Ribonuclease H-like"/>
    <property type="match status" value="1"/>
</dbReference>
<dbReference type="AlphaFoldDB" id="A0A2M6WM91"/>
<dbReference type="InterPro" id="IPR012337">
    <property type="entry name" value="RNaseH-like_sf"/>
</dbReference>
<dbReference type="PROSITE" id="PS50994">
    <property type="entry name" value="INTEGRASE"/>
    <property type="match status" value="1"/>
</dbReference>
<dbReference type="Pfam" id="PF13565">
    <property type="entry name" value="HTH_32"/>
    <property type="match status" value="1"/>
</dbReference>
<dbReference type="PANTHER" id="PTHR35004:SF7">
    <property type="entry name" value="INTEGRASE PROTEIN"/>
    <property type="match status" value="1"/>
</dbReference>
<proteinExistence type="predicted"/>